<dbReference type="AlphaFoldDB" id="A0A6B8J8Q3"/>
<dbReference type="EMBL" id="JADUNP010000020">
    <property type="protein sequence ID" value="MBH1652747.1"/>
    <property type="molecule type" value="Genomic_DNA"/>
</dbReference>
<evidence type="ECO:0000313" key="2">
    <source>
        <dbReference type="Proteomes" id="UP000625930"/>
    </source>
</evidence>
<proteinExistence type="predicted"/>
<organism evidence="1 2">
    <name type="scientific">Stenotrophomonas maltophilia</name>
    <name type="common">Pseudomonas maltophilia</name>
    <name type="synonym">Xanthomonas maltophilia</name>
    <dbReference type="NCBI Taxonomy" id="40324"/>
    <lineage>
        <taxon>Bacteria</taxon>
        <taxon>Pseudomonadati</taxon>
        <taxon>Pseudomonadota</taxon>
        <taxon>Gammaproteobacteria</taxon>
        <taxon>Lysobacterales</taxon>
        <taxon>Lysobacteraceae</taxon>
        <taxon>Stenotrophomonas</taxon>
        <taxon>Stenotrophomonas maltophilia group</taxon>
    </lineage>
</organism>
<reference evidence="1" key="1">
    <citation type="submission" date="2020-11" db="EMBL/GenBank/DDBJ databases">
        <title>Enhanced detection system for hospital associated transmission using whole genome sequencing surveillance.</title>
        <authorList>
            <person name="Harrison L.H."/>
            <person name="Van Tyne D."/>
            <person name="Marsh J.W."/>
            <person name="Griffith M.P."/>
            <person name="Snyder D.J."/>
            <person name="Cooper V.S."/>
            <person name="Mustapha M."/>
        </authorList>
    </citation>
    <scope>NUCLEOTIDE SEQUENCE</scope>
    <source>
        <strain evidence="1">STEN00091</strain>
    </source>
</reference>
<gene>
    <name evidence="1" type="ORF">I5U67_11270</name>
</gene>
<comment type="caution">
    <text evidence="1">The sequence shown here is derived from an EMBL/GenBank/DDBJ whole genome shotgun (WGS) entry which is preliminary data.</text>
</comment>
<sequence length="63" mass="6794">MDWKTNNYDPQKSWDAMKSEAFNQRYPEGKAGGRSIALAIIAVPLGLAAVAGLVYSVLTFFGG</sequence>
<evidence type="ECO:0000313" key="1">
    <source>
        <dbReference type="EMBL" id="MBH1652747.1"/>
    </source>
</evidence>
<protein>
    <submittedName>
        <fullName evidence="1">Uncharacterized protein</fullName>
    </submittedName>
</protein>
<dbReference type="RefSeq" id="WP_154264535.1">
    <property type="nucleotide sequence ID" value="NZ_CP040438.1"/>
</dbReference>
<name>A0A6B8J8Q3_STEMA</name>
<accession>A0A6B8J8Q3</accession>
<dbReference type="Proteomes" id="UP000625930">
    <property type="component" value="Unassembled WGS sequence"/>
</dbReference>